<proteinExistence type="predicted"/>
<dbReference type="InterPro" id="IPR012334">
    <property type="entry name" value="Pectin_lyas_fold"/>
</dbReference>
<dbReference type="OrthoDB" id="5103327at2759"/>
<evidence type="ECO:0000313" key="2">
    <source>
        <dbReference type="Proteomes" id="UP000813444"/>
    </source>
</evidence>
<accession>A0A8K0STD4</accession>
<name>A0A8K0STD4_9HYPO</name>
<dbReference type="Proteomes" id="UP000813444">
    <property type="component" value="Unassembled WGS sequence"/>
</dbReference>
<protein>
    <submittedName>
        <fullName evidence="1">Uncharacterized protein</fullName>
    </submittedName>
</protein>
<dbReference type="AlphaFoldDB" id="A0A8K0STD4"/>
<evidence type="ECO:0000313" key="1">
    <source>
        <dbReference type="EMBL" id="KAH7319606.1"/>
    </source>
</evidence>
<organism evidence="1 2">
    <name type="scientific">Stachybotrys elegans</name>
    <dbReference type="NCBI Taxonomy" id="80388"/>
    <lineage>
        <taxon>Eukaryota</taxon>
        <taxon>Fungi</taxon>
        <taxon>Dikarya</taxon>
        <taxon>Ascomycota</taxon>
        <taxon>Pezizomycotina</taxon>
        <taxon>Sordariomycetes</taxon>
        <taxon>Hypocreomycetidae</taxon>
        <taxon>Hypocreales</taxon>
        <taxon>Stachybotryaceae</taxon>
        <taxon>Stachybotrys</taxon>
    </lineage>
</organism>
<reference evidence="1" key="1">
    <citation type="journal article" date="2021" name="Nat. Commun.">
        <title>Genetic determinants of endophytism in the Arabidopsis root mycobiome.</title>
        <authorList>
            <person name="Mesny F."/>
            <person name="Miyauchi S."/>
            <person name="Thiergart T."/>
            <person name="Pickel B."/>
            <person name="Atanasova L."/>
            <person name="Karlsson M."/>
            <person name="Huettel B."/>
            <person name="Barry K.W."/>
            <person name="Haridas S."/>
            <person name="Chen C."/>
            <person name="Bauer D."/>
            <person name="Andreopoulos W."/>
            <person name="Pangilinan J."/>
            <person name="LaButti K."/>
            <person name="Riley R."/>
            <person name="Lipzen A."/>
            <person name="Clum A."/>
            <person name="Drula E."/>
            <person name="Henrissat B."/>
            <person name="Kohler A."/>
            <person name="Grigoriev I.V."/>
            <person name="Martin F.M."/>
            <person name="Hacquard S."/>
        </authorList>
    </citation>
    <scope>NUCLEOTIDE SEQUENCE</scope>
    <source>
        <strain evidence="1">MPI-CAGE-CH-0235</strain>
    </source>
</reference>
<gene>
    <name evidence="1" type="ORF">B0I35DRAFT_429396</name>
</gene>
<keyword evidence="2" id="KW-1185">Reference proteome</keyword>
<comment type="caution">
    <text evidence="1">The sequence shown here is derived from an EMBL/GenBank/DDBJ whole genome shotgun (WGS) entry which is preliminary data.</text>
</comment>
<dbReference type="EMBL" id="JAGPNK010000006">
    <property type="protein sequence ID" value="KAH7319606.1"/>
    <property type="molecule type" value="Genomic_DNA"/>
</dbReference>
<dbReference type="Gene3D" id="2.160.20.10">
    <property type="entry name" value="Single-stranded right-handed beta-helix, Pectin lyase-like"/>
    <property type="match status" value="1"/>
</dbReference>
<sequence>MMLHMTEKSSGYFENLWVWVADHEIGDKDQIQINISTARGGLIESQDTTWLWGIASEHFVLYQYQISGACNLVMGLIQTEESYFQSSPKALAPFEGGLSPSRTIQHSQTAHPAPISVPWPGRCASSTRQMSMPSVLATARPA</sequence>